<organism evidence="1 2">
    <name type="scientific">Aphis gossypii</name>
    <name type="common">Cotton aphid</name>
    <dbReference type="NCBI Taxonomy" id="80765"/>
    <lineage>
        <taxon>Eukaryota</taxon>
        <taxon>Metazoa</taxon>
        <taxon>Ecdysozoa</taxon>
        <taxon>Arthropoda</taxon>
        <taxon>Hexapoda</taxon>
        <taxon>Insecta</taxon>
        <taxon>Pterygota</taxon>
        <taxon>Neoptera</taxon>
        <taxon>Paraneoptera</taxon>
        <taxon>Hemiptera</taxon>
        <taxon>Sternorrhyncha</taxon>
        <taxon>Aphidomorpha</taxon>
        <taxon>Aphidoidea</taxon>
        <taxon>Aphididae</taxon>
        <taxon>Aphidini</taxon>
        <taxon>Aphis</taxon>
        <taxon>Aphis</taxon>
    </lineage>
</organism>
<keyword evidence="2" id="KW-1185">Reference proteome</keyword>
<reference evidence="1" key="2">
    <citation type="submission" date="2022-10" db="EMBL/GenBank/DDBJ databases">
        <authorList>
            <consortium name="ENA_rothamsted_submissions"/>
            <consortium name="culmorum"/>
            <person name="King R."/>
        </authorList>
    </citation>
    <scope>NUCLEOTIDE SEQUENCE</scope>
</reference>
<dbReference type="AlphaFoldDB" id="A0A9P0JIG1"/>
<reference evidence="1" key="1">
    <citation type="submission" date="2022-02" db="EMBL/GenBank/DDBJ databases">
        <authorList>
            <person name="King R."/>
        </authorList>
    </citation>
    <scope>NUCLEOTIDE SEQUENCE</scope>
</reference>
<dbReference type="Proteomes" id="UP001154329">
    <property type="component" value="Chromosome 4"/>
</dbReference>
<name>A0A9P0JIG1_APHGO</name>
<proteinExistence type="predicted"/>
<dbReference type="Pfam" id="PF12306">
    <property type="entry name" value="PixA"/>
    <property type="match status" value="1"/>
</dbReference>
<dbReference type="InterPro" id="IPR038712">
    <property type="entry name" value="PixA-like_sf"/>
</dbReference>
<protein>
    <submittedName>
        <fullName evidence="1">Uncharacterized protein</fullName>
    </submittedName>
</protein>
<evidence type="ECO:0000313" key="2">
    <source>
        <dbReference type="Proteomes" id="UP001154329"/>
    </source>
</evidence>
<evidence type="ECO:0000313" key="1">
    <source>
        <dbReference type="EMBL" id="CAH1738546.1"/>
    </source>
</evidence>
<dbReference type="InterPro" id="IPR021087">
    <property type="entry name" value="Uncharacterised_PixA/AidA"/>
</dbReference>
<dbReference type="Gene3D" id="2.60.40.3910">
    <property type="entry name" value="Inclusion body protein"/>
    <property type="match status" value="1"/>
</dbReference>
<dbReference type="EMBL" id="OU899037">
    <property type="protein sequence ID" value="CAH1738546.1"/>
    <property type="molecule type" value="Genomic_DNA"/>
</dbReference>
<sequence length="161" mass="18791">MQKVCIKTLNINRLVRIPKNPLKSIMLMDILYTARNGVHTDTRITPDMVIKVKTGDTVRFSATSDSNNFEYVVVLCEISKSQYWTTPKFESEERRMVSPSNSKFTDFTTYIRKYEFVSVNIIEAGIAMYTLKFILYKRVSNDNEPFKIFGYFEYETTADIN</sequence>
<gene>
    <name evidence="1" type="ORF">APHIGO_LOCUS11865</name>
</gene>
<accession>A0A9P0JIG1</accession>